<dbReference type="EMBL" id="JAUFQS010000007">
    <property type="protein sequence ID" value="MDN3688076.1"/>
    <property type="molecule type" value="Genomic_DNA"/>
</dbReference>
<reference evidence="7" key="1">
    <citation type="journal article" date="2019" name="Int. J. Syst. Evol. Microbiol.">
        <title>The Global Catalogue of Microorganisms (GCM) 10K type strain sequencing project: providing services to taxonomists for standard genome sequencing and annotation.</title>
        <authorList>
            <consortium name="The Broad Institute Genomics Platform"/>
            <consortium name="The Broad Institute Genome Sequencing Center for Infectious Disease"/>
            <person name="Wu L."/>
            <person name="Ma J."/>
        </authorList>
    </citation>
    <scope>NUCLEOTIDE SEQUENCE [LARGE SCALE GENOMIC DNA]</scope>
    <source>
        <strain evidence="7">CECT 7706</strain>
    </source>
</reference>
<dbReference type="RefSeq" id="WP_240459250.1">
    <property type="nucleotide sequence ID" value="NZ_JAUFQS010000007.1"/>
</dbReference>
<dbReference type="Gene3D" id="3.40.605.10">
    <property type="entry name" value="Aldehyde Dehydrogenase, Chain A, domain 1"/>
    <property type="match status" value="1"/>
</dbReference>
<name>A0ABT8C5R5_9BACT</name>
<comment type="similarity">
    <text evidence="1 4">Belongs to the aldehyde dehydrogenase family.</text>
</comment>
<dbReference type="InterPro" id="IPR016161">
    <property type="entry name" value="Ald_DH/histidinol_DH"/>
</dbReference>
<proteinExistence type="inferred from homology"/>
<dbReference type="PIRSF" id="PIRSF036492">
    <property type="entry name" value="ALDH"/>
    <property type="match status" value="1"/>
</dbReference>
<evidence type="ECO:0000256" key="4">
    <source>
        <dbReference type="PIRNR" id="PIRNR036492"/>
    </source>
</evidence>
<keyword evidence="3" id="KW-0520">NAD</keyword>
<dbReference type="InterPro" id="IPR016160">
    <property type="entry name" value="Ald_DH_CS_CYS"/>
</dbReference>
<gene>
    <name evidence="6" type="ORF">QWZ15_09560</name>
</gene>
<dbReference type="InterPro" id="IPR012394">
    <property type="entry name" value="Aldehyde_DH_NAD(P)"/>
</dbReference>
<sequence>MMGNEIHELSDTWMEESFVLQRKAGLRNRAAPLQDRIDRLEALKDWIKSNQKLIKEALHQDLKKSGTEAAITEIYVVLSEIQHAIHDLPKWAKPEKVKTPFSLLGSRSYVQVEPKGTTLILSPWNYPFNLSVGPMVSAIAAGCTVMLKPSEMAPHTASLLEKMVGALYGREQVTVLNGGVELAKKLLKKPFDHVFFTGSPQVGKKVMEAASKNLSSVTLVLGGKSPVIVDKGVDLEMTAERIVWGKFINCGQTCLAPDYLLVHETDKEALISFLTQKINELYNPRAKGIISNPDYGRLINTAHLIRLQSLLKEALTGGATIIVGGTVNEEERYMEPTLLEGITTGMRLMEEEIFGPILPLFTYRNIDEAIAMVSAQPKPLALYLFSEEPHLTDHVSTHTSSGTVVVNDCAVQFGHPGLPFGGVGQSGLGKAHGKYGFLAFSNEKAVLKQKTGRTALSVLYPPYGLKEKKITQFLMRWLRRNSLKQADS</sequence>
<evidence type="ECO:0000313" key="7">
    <source>
        <dbReference type="Proteomes" id="UP001236663"/>
    </source>
</evidence>
<dbReference type="SUPFAM" id="SSF53720">
    <property type="entry name" value="ALDH-like"/>
    <property type="match status" value="1"/>
</dbReference>
<feature type="domain" description="Aldehyde dehydrogenase" evidence="5">
    <location>
        <begin position="29"/>
        <end position="446"/>
    </location>
</feature>
<organism evidence="6 7">
    <name type="scientific">Cyclobacterium jeungdonense</name>
    <dbReference type="NCBI Taxonomy" id="708087"/>
    <lineage>
        <taxon>Bacteria</taxon>
        <taxon>Pseudomonadati</taxon>
        <taxon>Bacteroidota</taxon>
        <taxon>Cytophagia</taxon>
        <taxon>Cytophagales</taxon>
        <taxon>Cyclobacteriaceae</taxon>
        <taxon>Cyclobacterium</taxon>
    </lineage>
</organism>
<evidence type="ECO:0000256" key="3">
    <source>
        <dbReference type="ARBA" id="ARBA00023027"/>
    </source>
</evidence>
<evidence type="ECO:0000313" key="6">
    <source>
        <dbReference type="EMBL" id="MDN3688076.1"/>
    </source>
</evidence>
<evidence type="ECO:0000259" key="5">
    <source>
        <dbReference type="Pfam" id="PF00171"/>
    </source>
</evidence>
<dbReference type="PANTHER" id="PTHR43570">
    <property type="entry name" value="ALDEHYDE DEHYDROGENASE"/>
    <property type="match status" value="1"/>
</dbReference>
<dbReference type="Pfam" id="PF00171">
    <property type="entry name" value="Aldedh"/>
    <property type="match status" value="1"/>
</dbReference>
<dbReference type="InterPro" id="IPR015590">
    <property type="entry name" value="Aldehyde_DH_dom"/>
</dbReference>
<dbReference type="PANTHER" id="PTHR43570:SF20">
    <property type="entry name" value="ALDEHYDE DEHYDROGENASE ALDX-RELATED"/>
    <property type="match status" value="1"/>
</dbReference>
<accession>A0ABT8C5R5</accession>
<evidence type="ECO:0000256" key="1">
    <source>
        <dbReference type="ARBA" id="ARBA00009986"/>
    </source>
</evidence>
<dbReference type="Gene3D" id="3.40.309.10">
    <property type="entry name" value="Aldehyde Dehydrogenase, Chain A, domain 2"/>
    <property type="match status" value="1"/>
</dbReference>
<keyword evidence="7" id="KW-1185">Reference proteome</keyword>
<dbReference type="Proteomes" id="UP001236663">
    <property type="component" value="Unassembled WGS sequence"/>
</dbReference>
<dbReference type="InterPro" id="IPR016163">
    <property type="entry name" value="Ald_DH_C"/>
</dbReference>
<comment type="caution">
    <text evidence="6">The sequence shown here is derived from an EMBL/GenBank/DDBJ whole genome shotgun (WGS) entry which is preliminary data.</text>
</comment>
<dbReference type="PROSITE" id="PS00070">
    <property type="entry name" value="ALDEHYDE_DEHYDR_CYS"/>
    <property type="match status" value="1"/>
</dbReference>
<protein>
    <recommendedName>
        <fullName evidence="4">Aldehyde dehydrogenase</fullName>
    </recommendedName>
</protein>
<keyword evidence="2 4" id="KW-0560">Oxidoreductase</keyword>
<dbReference type="InterPro" id="IPR016162">
    <property type="entry name" value="Ald_DH_N"/>
</dbReference>
<evidence type="ECO:0000256" key="2">
    <source>
        <dbReference type="ARBA" id="ARBA00023002"/>
    </source>
</evidence>